<dbReference type="STRING" id="1073090.A0A1L9SG16"/>
<dbReference type="InterPro" id="IPR001547">
    <property type="entry name" value="Glyco_hydro_5"/>
</dbReference>
<proteinExistence type="inferred from homology"/>
<dbReference type="EMBL" id="KV878343">
    <property type="protein sequence ID" value="OJJ46027.1"/>
    <property type="molecule type" value="Genomic_DNA"/>
</dbReference>
<dbReference type="OrthoDB" id="442731at2759"/>
<feature type="chain" id="PRO_5012860676" description="Glycoside hydrolase family 5 domain-containing protein" evidence="5">
    <location>
        <begin position="21"/>
        <end position="430"/>
    </location>
</feature>
<keyword evidence="3 4" id="KW-0326">Glycosidase</keyword>
<evidence type="ECO:0000259" key="6">
    <source>
        <dbReference type="Pfam" id="PF00150"/>
    </source>
</evidence>
<protein>
    <recommendedName>
        <fullName evidence="6">Glycoside hydrolase family 5 domain-containing protein</fullName>
    </recommendedName>
</protein>
<feature type="signal peptide" evidence="5">
    <location>
        <begin position="1"/>
        <end position="20"/>
    </location>
</feature>
<keyword evidence="5" id="KW-0732">Signal</keyword>
<organism evidence="7 8">
    <name type="scientific">Penicilliopsis zonata CBS 506.65</name>
    <dbReference type="NCBI Taxonomy" id="1073090"/>
    <lineage>
        <taxon>Eukaryota</taxon>
        <taxon>Fungi</taxon>
        <taxon>Dikarya</taxon>
        <taxon>Ascomycota</taxon>
        <taxon>Pezizomycotina</taxon>
        <taxon>Eurotiomycetes</taxon>
        <taxon>Eurotiomycetidae</taxon>
        <taxon>Eurotiales</taxon>
        <taxon>Aspergillaceae</taxon>
        <taxon>Penicilliopsis</taxon>
    </lineage>
</organism>
<evidence type="ECO:0000256" key="2">
    <source>
        <dbReference type="ARBA" id="ARBA00022801"/>
    </source>
</evidence>
<evidence type="ECO:0000313" key="8">
    <source>
        <dbReference type="Proteomes" id="UP000184188"/>
    </source>
</evidence>
<evidence type="ECO:0000313" key="7">
    <source>
        <dbReference type="EMBL" id="OJJ46027.1"/>
    </source>
</evidence>
<dbReference type="PANTHER" id="PTHR31263">
    <property type="entry name" value="CELLULASE FAMILY PROTEIN (AFU_ORTHOLOGUE AFUA_5G14560)"/>
    <property type="match status" value="1"/>
</dbReference>
<evidence type="ECO:0000256" key="1">
    <source>
        <dbReference type="ARBA" id="ARBA00005641"/>
    </source>
</evidence>
<dbReference type="Proteomes" id="UP000184188">
    <property type="component" value="Unassembled WGS sequence"/>
</dbReference>
<dbReference type="Gene3D" id="3.20.20.80">
    <property type="entry name" value="Glycosidases"/>
    <property type="match status" value="1"/>
</dbReference>
<dbReference type="GeneID" id="34615890"/>
<reference evidence="8" key="1">
    <citation type="journal article" date="2017" name="Genome Biol.">
        <title>Comparative genomics reveals high biological diversity and specific adaptations in the industrially and medically important fungal genus Aspergillus.</title>
        <authorList>
            <person name="de Vries R.P."/>
            <person name="Riley R."/>
            <person name="Wiebenga A."/>
            <person name="Aguilar-Osorio G."/>
            <person name="Amillis S."/>
            <person name="Uchima C.A."/>
            <person name="Anderluh G."/>
            <person name="Asadollahi M."/>
            <person name="Askin M."/>
            <person name="Barry K."/>
            <person name="Battaglia E."/>
            <person name="Bayram O."/>
            <person name="Benocci T."/>
            <person name="Braus-Stromeyer S.A."/>
            <person name="Caldana C."/>
            <person name="Canovas D."/>
            <person name="Cerqueira G.C."/>
            <person name="Chen F."/>
            <person name="Chen W."/>
            <person name="Choi C."/>
            <person name="Clum A."/>
            <person name="Dos Santos R.A."/>
            <person name="Damasio A.R."/>
            <person name="Diallinas G."/>
            <person name="Emri T."/>
            <person name="Fekete E."/>
            <person name="Flipphi M."/>
            <person name="Freyberg S."/>
            <person name="Gallo A."/>
            <person name="Gournas C."/>
            <person name="Habgood R."/>
            <person name="Hainaut M."/>
            <person name="Harispe M.L."/>
            <person name="Henrissat B."/>
            <person name="Hilden K.S."/>
            <person name="Hope R."/>
            <person name="Hossain A."/>
            <person name="Karabika E."/>
            <person name="Karaffa L."/>
            <person name="Karanyi Z."/>
            <person name="Krasevec N."/>
            <person name="Kuo A."/>
            <person name="Kusch H."/>
            <person name="LaButti K."/>
            <person name="Lagendijk E.L."/>
            <person name="Lapidus A."/>
            <person name="Levasseur A."/>
            <person name="Lindquist E."/>
            <person name="Lipzen A."/>
            <person name="Logrieco A.F."/>
            <person name="MacCabe A."/>
            <person name="Maekelae M.R."/>
            <person name="Malavazi I."/>
            <person name="Melin P."/>
            <person name="Meyer V."/>
            <person name="Mielnichuk N."/>
            <person name="Miskei M."/>
            <person name="Molnar A.P."/>
            <person name="Mule G."/>
            <person name="Ngan C.Y."/>
            <person name="Orejas M."/>
            <person name="Orosz E."/>
            <person name="Ouedraogo J.P."/>
            <person name="Overkamp K.M."/>
            <person name="Park H.-S."/>
            <person name="Perrone G."/>
            <person name="Piumi F."/>
            <person name="Punt P.J."/>
            <person name="Ram A.F."/>
            <person name="Ramon A."/>
            <person name="Rauscher S."/>
            <person name="Record E."/>
            <person name="Riano-Pachon D.M."/>
            <person name="Robert V."/>
            <person name="Roehrig J."/>
            <person name="Ruller R."/>
            <person name="Salamov A."/>
            <person name="Salih N.S."/>
            <person name="Samson R.A."/>
            <person name="Sandor E."/>
            <person name="Sanguinetti M."/>
            <person name="Schuetze T."/>
            <person name="Sepcic K."/>
            <person name="Shelest E."/>
            <person name="Sherlock G."/>
            <person name="Sophianopoulou V."/>
            <person name="Squina F.M."/>
            <person name="Sun H."/>
            <person name="Susca A."/>
            <person name="Todd R.B."/>
            <person name="Tsang A."/>
            <person name="Unkles S.E."/>
            <person name="van de Wiele N."/>
            <person name="van Rossen-Uffink D."/>
            <person name="Oliveira J.V."/>
            <person name="Vesth T.C."/>
            <person name="Visser J."/>
            <person name="Yu J.-H."/>
            <person name="Zhou M."/>
            <person name="Andersen M.R."/>
            <person name="Archer D.B."/>
            <person name="Baker S.E."/>
            <person name="Benoit I."/>
            <person name="Brakhage A.A."/>
            <person name="Braus G.H."/>
            <person name="Fischer R."/>
            <person name="Frisvad J.C."/>
            <person name="Goldman G.H."/>
            <person name="Houbraken J."/>
            <person name="Oakley B."/>
            <person name="Pocsi I."/>
            <person name="Scazzocchio C."/>
            <person name="Seiboth B."/>
            <person name="vanKuyk P.A."/>
            <person name="Wortman J."/>
            <person name="Dyer P.S."/>
            <person name="Grigoriev I.V."/>
        </authorList>
    </citation>
    <scope>NUCLEOTIDE SEQUENCE [LARGE SCALE GENOMIC DNA]</scope>
    <source>
        <strain evidence="8">CBS 506.65</strain>
    </source>
</reference>
<accession>A0A1L9SG16</accession>
<dbReference type="Pfam" id="PF00150">
    <property type="entry name" value="Cellulase"/>
    <property type="match status" value="1"/>
</dbReference>
<dbReference type="VEuPathDB" id="FungiDB:ASPZODRAFT_67086"/>
<sequence>MRASAVLLFSVIWHVLPTSASLNTPLSVSGRWIVDSTGANVTYAGTNWSGDLRAMIPEGLQYASISSTVSKIKSLGMNAIRLTFATEMVDDILDNGGDVTVKESLDIALGSVNGSKVWDDIQAMNPQITESTTRLQVFDMLAAECAAQDIYIHLDNHVSKAEWCCSETDGNAWWGDTYFDVPKWKRGLEYMVEHAKTWPNYASIGLRNEPRQPEVANAEYPYTWQTWYEQMTDAARLVHAANADTLIFLAGLDYDTTLAPIPTGAALDSAGTVFNLSSFAFADKLVLEIHNYDTSATSCATLASELWSDGFDALDTTDSSAIANVMPVVLTEFGFLQDSTTWEGVYATCLRDWIPQIHAGWTVWTLAGSYYIREGIEDYDETWVRTIVRFTLIKYYILTAGMLNHNWSDWRSPDAIVEGLAIMIDSSSTI</sequence>
<name>A0A1L9SG16_9EURO</name>
<evidence type="ECO:0000256" key="5">
    <source>
        <dbReference type="SAM" id="SignalP"/>
    </source>
</evidence>
<dbReference type="SUPFAM" id="SSF51445">
    <property type="entry name" value="(Trans)glycosidases"/>
    <property type="match status" value="1"/>
</dbReference>
<feature type="domain" description="Glycoside hydrolase family 5" evidence="6">
    <location>
        <begin position="35"/>
        <end position="366"/>
    </location>
</feature>
<dbReference type="PANTHER" id="PTHR31263:SF0">
    <property type="entry name" value="CELLULASE FAMILY PROTEIN (AFU_ORTHOLOGUE AFUA_5G14560)"/>
    <property type="match status" value="1"/>
</dbReference>
<keyword evidence="8" id="KW-1185">Reference proteome</keyword>
<gene>
    <name evidence="7" type="ORF">ASPZODRAFT_67086</name>
</gene>
<dbReference type="AlphaFoldDB" id="A0A1L9SG16"/>
<dbReference type="GO" id="GO:0004553">
    <property type="term" value="F:hydrolase activity, hydrolyzing O-glycosyl compounds"/>
    <property type="evidence" value="ECO:0007669"/>
    <property type="project" value="InterPro"/>
</dbReference>
<evidence type="ECO:0000256" key="4">
    <source>
        <dbReference type="RuleBase" id="RU361153"/>
    </source>
</evidence>
<dbReference type="RefSeq" id="XP_022580537.1">
    <property type="nucleotide sequence ID" value="XM_022729426.1"/>
</dbReference>
<dbReference type="InterPro" id="IPR017853">
    <property type="entry name" value="GH"/>
</dbReference>
<comment type="similarity">
    <text evidence="1 4">Belongs to the glycosyl hydrolase 5 (cellulase A) family.</text>
</comment>
<dbReference type="GO" id="GO:0000272">
    <property type="term" value="P:polysaccharide catabolic process"/>
    <property type="evidence" value="ECO:0007669"/>
    <property type="project" value="InterPro"/>
</dbReference>
<evidence type="ECO:0000256" key="3">
    <source>
        <dbReference type="ARBA" id="ARBA00023295"/>
    </source>
</evidence>
<keyword evidence="2 4" id="KW-0378">Hydrolase</keyword>